<dbReference type="RefSeq" id="WP_190426388.1">
    <property type="nucleotide sequence ID" value="NZ_JAMPKK010000076.1"/>
</dbReference>
<dbReference type="InterPro" id="IPR005467">
    <property type="entry name" value="His_kinase_dom"/>
</dbReference>
<dbReference type="InterPro" id="IPR058544">
    <property type="entry name" value="ETR1_N"/>
</dbReference>
<protein>
    <recommendedName>
        <fullName evidence="2">histidine kinase</fullName>
        <ecNumber evidence="2">2.7.13.3</ecNumber>
    </recommendedName>
</protein>
<keyword evidence="5" id="KW-0902">Two-component regulatory system</keyword>
<proteinExistence type="predicted"/>
<evidence type="ECO:0000256" key="6">
    <source>
        <dbReference type="SAM" id="Coils"/>
    </source>
</evidence>
<keyword evidence="3" id="KW-0597">Phosphoprotein</keyword>
<dbReference type="Proteomes" id="UP001442494">
    <property type="component" value="Unassembled WGS sequence"/>
</dbReference>
<dbReference type="Gene3D" id="3.30.565.10">
    <property type="entry name" value="Histidine kinase-like ATPase, C-terminal domain"/>
    <property type="match status" value="1"/>
</dbReference>
<keyword evidence="7" id="KW-0812">Transmembrane</keyword>
<comment type="catalytic activity">
    <reaction evidence="1">
        <text>ATP + protein L-histidine = ADP + protein N-phospho-L-histidine.</text>
        <dbReference type="EC" id="2.7.13.3"/>
    </reaction>
</comment>
<gene>
    <name evidence="9" type="ORF">NDI37_24255</name>
</gene>
<evidence type="ECO:0000256" key="5">
    <source>
        <dbReference type="ARBA" id="ARBA00023012"/>
    </source>
</evidence>
<keyword evidence="4" id="KW-0808">Transferase</keyword>
<sequence length="519" mass="58921">MWELLKELFSSTQFIPHGHCYLWQTKLVWLHLLSDLFIAIAYFSIPAMLLYFIHERQDIPFQGIFALFGAFIILCGTGHLMEIWTLWHPVYWLTGIEQAITALVSCYTALQMVTLLPQFLALKTPEQLEAVNRELQSEIAERQRAEEALRNAYDDLEIRVSDRTTELSKTLSILQTEMAERKQAEAALQESEAREREKSQELEIALHELKSAQVQLVQKEKMASLGQLAAGIAHEINNPTSFIYGNVTPAIEYASNLLKIISLYQSHYPQPSNEIQNEIAVLDLDFLKRDFLKLLWSMRTGATRIKEIVVSMRNFSRLDEAEIKEADLHSGIESTLMILQNRLKEQPNRPAIEVIKEFGQLPLVACYPGQLNQVFMNILNNAIDALEEKINEGSLFAPQIRIDTEVRYPEETNFKSLMPNSQLIVIRIADNGKGITPYVKEHLFDPFFTTKPVGKGTGLGLSISYQIVVEKHQGRLKCNSQLGEGAEFAIEINAKARVNAAPRFAPALVEVHDNPLFQG</sequence>
<evidence type="ECO:0000256" key="1">
    <source>
        <dbReference type="ARBA" id="ARBA00000085"/>
    </source>
</evidence>
<keyword evidence="6" id="KW-0175">Coiled coil</keyword>
<dbReference type="Pfam" id="PF25487">
    <property type="entry name" value="ETR1_N"/>
    <property type="match status" value="1"/>
</dbReference>
<evidence type="ECO:0000313" key="9">
    <source>
        <dbReference type="EMBL" id="MEP0867565.1"/>
    </source>
</evidence>
<evidence type="ECO:0000256" key="7">
    <source>
        <dbReference type="SAM" id="Phobius"/>
    </source>
</evidence>
<name>A0ABV0JVT4_9CYAN</name>
<evidence type="ECO:0000259" key="8">
    <source>
        <dbReference type="PROSITE" id="PS50109"/>
    </source>
</evidence>
<keyword evidence="10" id="KW-1185">Reference proteome</keyword>
<evidence type="ECO:0000256" key="4">
    <source>
        <dbReference type="ARBA" id="ARBA00022777"/>
    </source>
</evidence>
<dbReference type="PROSITE" id="PS50109">
    <property type="entry name" value="HIS_KIN"/>
    <property type="match status" value="1"/>
</dbReference>
<evidence type="ECO:0000256" key="3">
    <source>
        <dbReference type="ARBA" id="ARBA00022553"/>
    </source>
</evidence>
<dbReference type="EC" id="2.7.13.3" evidence="2"/>
<dbReference type="PRINTS" id="PR00344">
    <property type="entry name" value="BCTRLSENSOR"/>
</dbReference>
<dbReference type="Pfam" id="PF02518">
    <property type="entry name" value="HATPase_c"/>
    <property type="match status" value="1"/>
</dbReference>
<dbReference type="GO" id="GO:0005524">
    <property type="term" value="F:ATP binding"/>
    <property type="evidence" value="ECO:0007669"/>
    <property type="project" value="UniProtKB-KW"/>
</dbReference>
<dbReference type="InterPro" id="IPR003661">
    <property type="entry name" value="HisK_dim/P_dom"/>
</dbReference>
<reference evidence="9 10" key="1">
    <citation type="submission" date="2022-04" db="EMBL/GenBank/DDBJ databases">
        <title>Positive selection, recombination, and allopatry shape intraspecific diversity of widespread and dominant cyanobacteria.</title>
        <authorList>
            <person name="Wei J."/>
            <person name="Shu W."/>
            <person name="Hu C."/>
        </authorList>
    </citation>
    <scope>NUCLEOTIDE SEQUENCE [LARGE SCALE GENOMIC DNA]</scope>
    <source>
        <strain evidence="9 10">GB2-A5</strain>
    </source>
</reference>
<evidence type="ECO:0000313" key="10">
    <source>
        <dbReference type="Proteomes" id="UP001442494"/>
    </source>
</evidence>
<accession>A0ABV0JVT4</accession>
<keyword evidence="7" id="KW-0472">Membrane</keyword>
<evidence type="ECO:0000256" key="2">
    <source>
        <dbReference type="ARBA" id="ARBA00012438"/>
    </source>
</evidence>
<organism evidence="9 10">
    <name type="scientific">Funiculus sociatus GB2-A5</name>
    <dbReference type="NCBI Taxonomy" id="2933946"/>
    <lineage>
        <taxon>Bacteria</taxon>
        <taxon>Bacillati</taxon>
        <taxon>Cyanobacteriota</taxon>
        <taxon>Cyanophyceae</taxon>
        <taxon>Coleofasciculales</taxon>
        <taxon>Coleofasciculaceae</taxon>
        <taxon>Funiculus</taxon>
    </lineage>
</organism>
<keyword evidence="9" id="KW-0547">Nucleotide-binding</keyword>
<dbReference type="CDD" id="cd00082">
    <property type="entry name" value="HisKA"/>
    <property type="match status" value="1"/>
</dbReference>
<dbReference type="Gene3D" id="1.10.287.130">
    <property type="match status" value="1"/>
</dbReference>
<keyword evidence="7" id="KW-1133">Transmembrane helix</keyword>
<dbReference type="PANTHER" id="PTHR43065:SF50">
    <property type="entry name" value="HISTIDINE KINASE"/>
    <property type="match status" value="1"/>
</dbReference>
<dbReference type="SUPFAM" id="SSF55874">
    <property type="entry name" value="ATPase domain of HSP90 chaperone/DNA topoisomerase II/histidine kinase"/>
    <property type="match status" value="1"/>
</dbReference>
<feature type="transmembrane region" description="Helical" evidence="7">
    <location>
        <begin position="64"/>
        <end position="84"/>
    </location>
</feature>
<keyword evidence="4" id="KW-0418">Kinase</keyword>
<dbReference type="EMBL" id="JAMPKK010000076">
    <property type="protein sequence ID" value="MEP0867565.1"/>
    <property type="molecule type" value="Genomic_DNA"/>
</dbReference>
<dbReference type="InterPro" id="IPR003594">
    <property type="entry name" value="HATPase_dom"/>
</dbReference>
<feature type="domain" description="Histidine kinase" evidence="8">
    <location>
        <begin position="231"/>
        <end position="496"/>
    </location>
</feature>
<dbReference type="SMART" id="SM00387">
    <property type="entry name" value="HATPase_c"/>
    <property type="match status" value="1"/>
</dbReference>
<feature type="coiled-coil region" evidence="6">
    <location>
        <begin position="128"/>
        <end position="222"/>
    </location>
</feature>
<feature type="transmembrane region" description="Helical" evidence="7">
    <location>
        <begin position="28"/>
        <end position="52"/>
    </location>
</feature>
<keyword evidence="9" id="KW-0067">ATP-binding</keyword>
<comment type="caution">
    <text evidence="9">The sequence shown here is derived from an EMBL/GenBank/DDBJ whole genome shotgun (WGS) entry which is preliminary data.</text>
</comment>
<dbReference type="InterPro" id="IPR004358">
    <property type="entry name" value="Sig_transdc_His_kin-like_C"/>
</dbReference>
<dbReference type="PANTHER" id="PTHR43065">
    <property type="entry name" value="SENSOR HISTIDINE KINASE"/>
    <property type="match status" value="1"/>
</dbReference>
<dbReference type="InterPro" id="IPR036890">
    <property type="entry name" value="HATPase_C_sf"/>
</dbReference>